<evidence type="ECO:0000256" key="7">
    <source>
        <dbReference type="ARBA" id="ARBA00022927"/>
    </source>
</evidence>
<dbReference type="Gene3D" id="1.25.40.270">
    <property type="entry name" value="Vacuolar protein sorting-associated protein vta1"/>
    <property type="match status" value="1"/>
</dbReference>
<evidence type="ECO:0000256" key="5">
    <source>
        <dbReference type="ARBA" id="ARBA00022490"/>
    </source>
</evidence>
<dbReference type="Pfam" id="PF18097">
    <property type="entry name" value="Vta1_C"/>
    <property type="match status" value="1"/>
</dbReference>
<dbReference type="Pfam" id="PF04652">
    <property type="entry name" value="Vta1"/>
    <property type="match status" value="1"/>
</dbReference>
<keyword evidence="6" id="KW-0967">Endosome</keyword>
<evidence type="ECO:0000313" key="12">
    <source>
        <dbReference type="EMBL" id="QRM15959.1"/>
    </source>
</evidence>
<feature type="compositionally biased region" description="Polar residues" evidence="9">
    <location>
        <begin position="174"/>
        <end position="189"/>
    </location>
</feature>
<dbReference type="GO" id="GO:0032511">
    <property type="term" value="P:late endosome to vacuole transport via multivesicular body sorting pathway"/>
    <property type="evidence" value="ECO:0007669"/>
    <property type="project" value="InterPro"/>
</dbReference>
<dbReference type="PANTHER" id="PTHR46009:SF1">
    <property type="entry name" value="VACUOLAR PROTEIN SORTING-ASSOCIATED PROTEIN VTA1 HOMOLOG"/>
    <property type="match status" value="1"/>
</dbReference>
<dbReference type="InterPro" id="IPR041212">
    <property type="entry name" value="Vta1_C"/>
</dbReference>
<keyword evidence="8" id="KW-0472">Membrane</keyword>
<dbReference type="PANTHER" id="PTHR46009">
    <property type="entry name" value="VACUOLAR PROTEIN SORTING-ASSOCIATED PROTEIN VTA1 HOMOLOG"/>
    <property type="match status" value="1"/>
</dbReference>
<dbReference type="AlphaFoldDB" id="A0A891M445"/>
<dbReference type="EMBL" id="MW346674">
    <property type="protein sequence ID" value="QRM15959.1"/>
    <property type="molecule type" value="mRNA"/>
</dbReference>
<keyword evidence="4" id="KW-0813">Transport</keyword>
<evidence type="ECO:0000259" key="10">
    <source>
        <dbReference type="Pfam" id="PF04652"/>
    </source>
</evidence>
<dbReference type="GO" id="GO:0005771">
    <property type="term" value="C:multivesicular body"/>
    <property type="evidence" value="ECO:0007669"/>
    <property type="project" value="TreeGrafter"/>
</dbReference>
<evidence type="ECO:0000256" key="6">
    <source>
        <dbReference type="ARBA" id="ARBA00022753"/>
    </source>
</evidence>
<evidence type="ECO:0000256" key="8">
    <source>
        <dbReference type="ARBA" id="ARBA00023136"/>
    </source>
</evidence>
<evidence type="ECO:0000259" key="11">
    <source>
        <dbReference type="Pfam" id="PF18097"/>
    </source>
</evidence>
<reference evidence="12" key="1">
    <citation type="journal article" date="2021" name="Microorganisms">
        <title>Implication of the Whitefly Protein Vps Twenty Associated 1 (Vta1) in the Transmission of Cotton Leaf Curl Multan Virus.</title>
        <authorList>
            <person name="Chi Y."/>
            <person name="Pan L.L."/>
            <person name="Liu S.S."/>
            <person name="Mansoor S."/>
            <person name="Wang X.W."/>
        </authorList>
    </citation>
    <scope>NUCLEOTIDE SEQUENCE</scope>
    <source>
        <strain evidence="12">Asia II1</strain>
    </source>
</reference>
<feature type="domain" description="Vta1 C-terminal" evidence="11">
    <location>
        <begin position="267"/>
        <end position="303"/>
    </location>
</feature>
<evidence type="ECO:0000256" key="3">
    <source>
        <dbReference type="ARBA" id="ARBA00007895"/>
    </source>
</evidence>
<dbReference type="GO" id="GO:0010008">
    <property type="term" value="C:endosome membrane"/>
    <property type="evidence" value="ECO:0007669"/>
    <property type="project" value="UniProtKB-SubCell"/>
</dbReference>
<proteinExistence type="evidence at transcript level"/>
<name>A0A891M445_BEMTA</name>
<keyword evidence="7" id="KW-0653">Protein transport</keyword>
<feature type="compositionally biased region" description="Polar residues" evidence="9">
    <location>
        <begin position="215"/>
        <end position="231"/>
    </location>
</feature>
<keyword evidence="5" id="KW-0963">Cytoplasm</keyword>
<organism evidence="12">
    <name type="scientific">Bemisia tabaci</name>
    <name type="common">Sweetpotato whitefly</name>
    <name type="synonym">Aleurodes tabaci</name>
    <dbReference type="NCBI Taxonomy" id="7038"/>
    <lineage>
        <taxon>Eukaryota</taxon>
        <taxon>Metazoa</taxon>
        <taxon>Ecdysozoa</taxon>
        <taxon>Arthropoda</taxon>
        <taxon>Hexapoda</taxon>
        <taxon>Insecta</taxon>
        <taxon>Pterygota</taxon>
        <taxon>Neoptera</taxon>
        <taxon>Paraneoptera</taxon>
        <taxon>Hemiptera</taxon>
        <taxon>Sternorrhyncha</taxon>
        <taxon>Aleyrodoidea</taxon>
        <taxon>Aleyrodidae</taxon>
        <taxon>Aleyrodinae</taxon>
        <taxon>Bemisia</taxon>
    </lineage>
</organism>
<dbReference type="GO" id="GO:0015031">
    <property type="term" value="P:protein transport"/>
    <property type="evidence" value="ECO:0007669"/>
    <property type="project" value="UniProtKB-KW"/>
</dbReference>
<comment type="subcellular location">
    <subcellularLocation>
        <location evidence="2">Cytoplasm</location>
    </subcellularLocation>
    <subcellularLocation>
        <location evidence="1">Endosome membrane</location>
        <topology evidence="1">Peripheral membrane protein</topology>
    </subcellularLocation>
</comment>
<evidence type="ECO:0000256" key="9">
    <source>
        <dbReference type="SAM" id="MobiDB-lite"/>
    </source>
</evidence>
<accession>A0A891M445</accession>
<feature type="domain" description="Vta1/callose synthase N-terminal" evidence="10">
    <location>
        <begin position="13"/>
        <end position="155"/>
    </location>
</feature>
<evidence type="ECO:0000256" key="4">
    <source>
        <dbReference type="ARBA" id="ARBA00022448"/>
    </source>
</evidence>
<feature type="region of interest" description="Disordered" evidence="9">
    <location>
        <begin position="159"/>
        <end position="244"/>
    </location>
</feature>
<dbReference type="InterPro" id="IPR039431">
    <property type="entry name" value="Vta1/CALS_N"/>
</dbReference>
<evidence type="ECO:0000256" key="2">
    <source>
        <dbReference type="ARBA" id="ARBA00004496"/>
    </source>
</evidence>
<dbReference type="InterPro" id="IPR023175">
    <property type="entry name" value="Vta1/CALS_N_sf"/>
</dbReference>
<comment type="similarity">
    <text evidence="3">Belongs to the VTA1 family.</text>
</comment>
<dbReference type="Gene3D" id="1.20.5.420">
    <property type="entry name" value="Immunoglobulin FC, subunit C"/>
    <property type="match status" value="1"/>
</dbReference>
<sequence length="308" mass="33790">MAQFPPCPPSLQSVQHYLKIASEHDERDAVISYWCRYYALNCAMKIDKSSNEAKQLLFALMDWLEKEKKKLSTNEAITNDVAAHAHIENYAMKLFTWADSMDRASNFNKNTVKAFYTSGMLMDVLTEFGELSDEITQNRKYAKWKAAYIHNCLKNGETPVPGPMPGNEEGLDIPSNSDNIPASSGSGPSQPTPPTPNNTPNVAGFMPPPAAFPSSGLNFPSNPENNQTKITPPSPSVNVNPNFPEHADSDAFKAAPSSSSGMQLSPEKTAKAQKYCKWASSALNYDDIPEAISNLRKALHLLETGNDS</sequence>
<evidence type="ECO:0000256" key="1">
    <source>
        <dbReference type="ARBA" id="ARBA00004481"/>
    </source>
</evidence>
<dbReference type="InterPro" id="IPR044538">
    <property type="entry name" value="Vta1-like"/>
</dbReference>
<protein>
    <submittedName>
        <fullName evidence="12">Vacuolar protein sorting-associated protein VTA1-like protein</fullName>
    </submittedName>
</protein>